<dbReference type="AlphaFoldDB" id="A0A2P7YY76"/>
<reference evidence="3 4" key="1">
    <citation type="submission" date="2018-03" db="EMBL/GenBank/DDBJ databases">
        <title>Candida pseudohaemulonii genome assembly and annotation.</title>
        <authorList>
            <person name="Munoz J.F."/>
            <person name="Gade L.G."/>
            <person name="Chow N.A."/>
            <person name="Litvintseva A.P."/>
            <person name="Loparev V.N."/>
            <person name="Cuomo C.A."/>
        </authorList>
    </citation>
    <scope>NUCLEOTIDE SEQUENCE [LARGE SCALE GENOMIC DNA]</scope>
    <source>
        <strain evidence="3 4">B12108</strain>
    </source>
</reference>
<dbReference type="GO" id="GO:0003700">
    <property type="term" value="F:DNA-binding transcription factor activity"/>
    <property type="evidence" value="ECO:0007669"/>
    <property type="project" value="TreeGrafter"/>
</dbReference>
<evidence type="ECO:0008006" key="5">
    <source>
        <dbReference type="Google" id="ProtNLM"/>
    </source>
</evidence>
<dbReference type="PANTHER" id="PTHR37534:SF2">
    <property type="entry name" value="N-ACETYLTRANSFERASE DOMAIN-CONTAINING PROTEIN"/>
    <property type="match status" value="1"/>
</dbReference>
<name>A0A2P7YY76_9ASCO</name>
<dbReference type="STRING" id="418784.A0A2P7YY76"/>
<evidence type="ECO:0000313" key="4">
    <source>
        <dbReference type="Proteomes" id="UP000241107"/>
    </source>
</evidence>
<dbReference type="RefSeq" id="XP_024715610.1">
    <property type="nucleotide sequence ID" value="XM_024856011.1"/>
</dbReference>
<accession>A0A2P7YY76</accession>
<dbReference type="CDD" id="cd12148">
    <property type="entry name" value="fungal_TF_MHR"/>
    <property type="match status" value="1"/>
</dbReference>
<dbReference type="GO" id="GO:0000976">
    <property type="term" value="F:transcription cis-regulatory region binding"/>
    <property type="evidence" value="ECO:0007669"/>
    <property type="project" value="TreeGrafter"/>
</dbReference>
<organism evidence="3 4">
    <name type="scientific">Candidozyma pseudohaemuli</name>
    <dbReference type="NCBI Taxonomy" id="418784"/>
    <lineage>
        <taxon>Eukaryota</taxon>
        <taxon>Fungi</taxon>
        <taxon>Dikarya</taxon>
        <taxon>Ascomycota</taxon>
        <taxon>Saccharomycotina</taxon>
        <taxon>Pichiomycetes</taxon>
        <taxon>Metschnikowiaceae</taxon>
        <taxon>Candidozyma</taxon>
    </lineage>
</organism>
<keyword evidence="1" id="KW-0539">Nucleus</keyword>
<evidence type="ECO:0000256" key="1">
    <source>
        <dbReference type="ARBA" id="ARBA00023242"/>
    </source>
</evidence>
<sequence length="592" mass="67373">MSHFNSSAQTPHQPSLDQPYPYHQNGPQQIPSIVVNPIPSDKRLAEFQSPPHIRPQALPSTPDPRLPGQMMYAVPGQRPPQPYPGNFFAPMQSQPFYYSGQPLQGVPGQDDRFARGPFMARLPGGTALQPLMLQQPAGLRAPASPAEVLSPFPVNELRTTFKPSRVKKNKKPKINKLSHDALEMQFARKKQERTLSEDTLDSVFADFQDALKIERPRTSLSTAYENALEDELEVKLFDLFVHVISKSIDSFMPQECFQKIASELALYEDTRMILNSIFCLSSLILLRINPDAIDSSYPLKYYQKTVGTIRHHLSRPDAEDESNGILARCLLATILLCIYELFFVAIDSTYVKGAASIFISIMSRRNRSESLIGNSPYYHTCFWGMFVCDLILSLKLELPNMYSLEKTWRAMDPAYFDSFNDPTAHLDEPARSVKDVEAFLSSSLLTGQSTWWWQYKVIITLSSINEFSNSYDVITQEDFASNREFHQWMELNQKLEEIDRNLPVSLKPSVCRPASKSRVFPHILFKDEATAIVGLNYKMAKISHYVKLAHKLRLADTFLVDDQLAKSRWYPTELPQFEYLASDDSCIESSIT</sequence>
<feature type="compositionally biased region" description="Polar residues" evidence="2">
    <location>
        <begin position="1"/>
        <end position="16"/>
    </location>
</feature>
<dbReference type="VEuPathDB" id="FungiDB:C7M61_000575"/>
<dbReference type="Proteomes" id="UP000241107">
    <property type="component" value="Unassembled WGS sequence"/>
</dbReference>
<dbReference type="GO" id="GO:0005634">
    <property type="term" value="C:nucleus"/>
    <property type="evidence" value="ECO:0007669"/>
    <property type="project" value="TreeGrafter"/>
</dbReference>
<dbReference type="PANTHER" id="PTHR37534">
    <property type="entry name" value="TRANSCRIPTIONAL ACTIVATOR PROTEIN UGA3"/>
    <property type="match status" value="1"/>
</dbReference>
<proteinExistence type="predicted"/>
<dbReference type="EMBL" id="PYFQ01000001">
    <property type="protein sequence ID" value="PSK40911.1"/>
    <property type="molecule type" value="Genomic_DNA"/>
</dbReference>
<dbReference type="OrthoDB" id="4087429at2759"/>
<feature type="region of interest" description="Disordered" evidence="2">
    <location>
        <begin position="1"/>
        <end position="32"/>
    </location>
</feature>
<dbReference type="GO" id="GO:0045944">
    <property type="term" value="P:positive regulation of transcription by RNA polymerase II"/>
    <property type="evidence" value="ECO:0007669"/>
    <property type="project" value="TreeGrafter"/>
</dbReference>
<keyword evidence="4" id="KW-1185">Reference proteome</keyword>
<comment type="caution">
    <text evidence="3">The sequence shown here is derived from an EMBL/GenBank/DDBJ whole genome shotgun (WGS) entry which is preliminary data.</text>
</comment>
<evidence type="ECO:0000256" key="2">
    <source>
        <dbReference type="SAM" id="MobiDB-lite"/>
    </source>
</evidence>
<dbReference type="GeneID" id="36563968"/>
<evidence type="ECO:0000313" key="3">
    <source>
        <dbReference type="EMBL" id="PSK40911.1"/>
    </source>
</evidence>
<protein>
    <recommendedName>
        <fullName evidence="5">Transcription factor domain-containing protein</fullName>
    </recommendedName>
</protein>
<gene>
    <name evidence="3" type="ORF">C7M61_000575</name>
</gene>